<feature type="compositionally biased region" description="Basic and acidic residues" evidence="6">
    <location>
        <begin position="220"/>
        <end position="233"/>
    </location>
</feature>
<dbReference type="InterPro" id="IPR036259">
    <property type="entry name" value="MFS_trans_sf"/>
</dbReference>
<feature type="domain" description="Major facilitator superfamily (MFS) profile" evidence="8">
    <location>
        <begin position="27"/>
        <end position="464"/>
    </location>
</feature>
<dbReference type="Gene3D" id="1.20.1250.20">
    <property type="entry name" value="MFS general substrate transporter like domains"/>
    <property type="match status" value="2"/>
</dbReference>
<proteinExistence type="predicted"/>
<organism evidence="9 10">
    <name type="scientific">Isachenkonia alkalipeptolytica</name>
    <dbReference type="NCBI Taxonomy" id="2565777"/>
    <lineage>
        <taxon>Bacteria</taxon>
        <taxon>Bacillati</taxon>
        <taxon>Bacillota</taxon>
        <taxon>Clostridia</taxon>
        <taxon>Eubacteriales</taxon>
        <taxon>Clostridiaceae</taxon>
        <taxon>Isachenkonia</taxon>
    </lineage>
</organism>
<comment type="subcellular location">
    <subcellularLocation>
        <location evidence="1">Cell membrane</location>
        <topology evidence="1">Multi-pass membrane protein</topology>
    </subcellularLocation>
</comment>
<dbReference type="Proteomes" id="UP000449710">
    <property type="component" value="Unassembled WGS sequence"/>
</dbReference>
<keyword evidence="4 7" id="KW-1133">Transmembrane helix</keyword>
<name>A0AA44BEW8_9CLOT</name>
<dbReference type="GO" id="GO:0061513">
    <property type="term" value="F:glucose 6-phosphate:phosphate antiporter activity"/>
    <property type="evidence" value="ECO:0007669"/>
    <property type="project" value="TreeGrafter"/>
</dbReference>
<dbReference type="InterPro" id="IPR000849">
    <property type="entry name" value="Sugar_P_transporter"/>
</dbReference>
<dbReference type="GO" id="GO:0035435">
    <property type="term" value="P:phosphate ion transmembrane transport"/>
    <property type="evidence" value="ECO:0007669"/>
    <property type="project" value="TreeGrafter"/>
</dbReference>
<feature type="transmembrane region" description="Helical" evidence="7">
    <location>
        <begin position="124"/>
        <end position="144"/>
    </location>
</feature>
<feature type="transmembrane region" description="Helical" evidence="7">
    <location>
        <begin position="343"/>
        <end position="362"/>
    </location>
</feature>
<keyword evidence="10" id="KW-1185">Reference proteome</keyword>
<evidence type="ECO:0000256" key="6">
    <source>
        <dbReference type="SAM" id="MobiDB-lite"/>
    </source>
</evidence>
<evidence type="ECO:0000256" key="2">
    <source>
        <dbReference type="ARBA" id="ARBA00022448"/>
    </source>
</evidence>
<dbReference type="RefSeq" id="WP_160722999.1">
    <property type="nucleotide sequence ID" value="NZ_SUMG01000023.1"/>
</dbReference>
<evidence type="ECO:0000256" key="1">
    <source>
        <dbReference type="ARBA" id="ARBA00004651"/>
    </source>
</evidence>
<evidence type="ECO:0000313" key="9">
    <source>
        <dbReference type="EMBL" id="NBG89383.1"/>
    </source>
</evidence>
<feature type="region of interest" description="Disordered" evidence="6">
    <location>
        <begin position="220"/>
        <end position="253"/>
    </location>
</feature>
<feature type="transmembrane region" description="Helical" evidence="7">
    <location>
        <begin position="368"/>
        <end position="390"/>
    </location>
</feature>
<feature type="transmembrane region" description="Helical" evidence="7">
    <location>
        <begin position="96"/>
        <end position="118"/>
    </location>
</feature>
<feature type="transmembrane region" description="Helical" evidence="7">
    <location>
        <begin position="272"/>
        <end position="293"/>
    </location>
</feature>
<dbReference type="PROSITE" id="PS50850">
    <property type="entry name" value="MFS"/>
    <property type="match status" value="1"/>
</dbReference>
<dbReference type="InterPro" id="IPR020846">
    <property type="entry name" value="MFS_dom"/>
</dbReference>
<reference evidence="9 10" key="1">
    <citation type="submission" date="2019-04" db="EMBL/GenBank/DDBJ databases">
        <title>Isachenkonia alkalipeptolytica gen. nov. sp. nov. a new anaerobic, alkiliphilic organothrophic bacterium capable to reduce synthesized ferrihydrite isolated from a soda lake.</title>
        <authorList>
            <person name="Toshchakov S.V."/>
            <person name="Zavarzina D.G."/>
            <person name="Zhilina T.N."/>
            <person name="Kostrikina N.A."/>
            <person name="Kublanov I.V."/>
        </authorList>
    </citation>
    <scope>NUCLEOTIDE SEQUENCE [LARGE SCALE GENOMIC DNA]</scope>
    <source>
        <strain evidence="9 10">Z-1701</strain>
    </source>
</reference>
<feature type="transmembrane region" description="Helical" evidence="7">
    <location>
        <begin position="25"/>
        <end position="43"/>
    </location>
</feature>
<dbReference type="PANTHER" id="PTHR43826:SF3">
    <property type="entry name" value="GLUCOSE-6-PHOSPHATE EXCHANGER SLC37A4"/>
    <property type="match status" value="1"/>
</dbReference>
<feature type="compositionally biased region" description="Basic and acidic residues" evidence="6">
    <location>
        <begin position="240"/>
        <end position="253"/>
    </location>
</feature>
<dbReference type="PIRSF" id="PIRSF002808">
    <property type="entry name" value="Hexose_phosphate_transp"/>
    <property type="match status" value="1"/>
</dbReference>
<dbReference type="GO" id="GO:0005886">
    <property type="term" value="C:plasma membrane"/>
    <property type="evidence" value="ECO:0007669"/>
    <property type="project" value="UniProtKB-SubCell"/>
</dbReference>
<dbReference type="SUPFAM" id="SSF103473">
    <property type="entry name" value="MFS general substrate transporter"/>
    <property type="match status" value="1"/>
</dbReference>
<gene>
    <name evidence="9" type="ORF">ISALK_12870</name>
</gene>
<evidence type="ECO:0000256" key="7">
    <source>
        <dbReference type="SAM" id="Phobius"/>
    </source>
</evidence>
<comment type="caution">
    <text evidence="9">The sequence shown here is derived from an EMBL/GenBank/DDBJ whole genome shotgun (WGS) entry which is preliminary data.</text>
</comment>
<feature type="transmembrane region" description="Helical" evidence="7">
    <location>
        <begin position="156"/>
        <end position="177"/>
    </location>
</feature>
<feature type="transmembrane region" description="Helical" evidence="7">
    <location>
        <begin position="313"/>
        <end position="331"/>
    </location>
</feature>
<accession>A0AA44BEW8</accession>
<dbReference type="InterPro" id="IPR051337">
    <property type="entry name" value="OPA_Antiporter"/>
</dbReference>
<feature type="transmembrane region" description="Helical" evidence="7">
    <location>
        <begin position="397"/>
        <end position="421"/>
    </location>
</feature>
<sequence>MEENLRTQENPINPEDIRKVTRYRWAIWGVLALAYLVVFFHRLAAGVVRQDLVEAFGITGTTFANISGTYFYAYMLMQIPSGILADSLGARKTVTVGMLFAGIGSVIFGLAPTVALLFVGRLLVGLGVSVVFIAVLKVLSEWYYEREFATMSGLTTFVGNMGGVIAQTPLALMVAYFTWRSTFVAIGVMTLGIALLSYLIIRNTPKDMGLPSIKQIQKELDRSGDDSGEDVKTLEPYQEEGVKNQAENKEGEGATKRPTIIQGLLGALKNRLTWPAFIGFTGFFGSFVVLTGTWGQSYLVDVYGMDPASAPNYLTAAVFGLAIGGIVIGKISDRVKRRKSPMVIFAGVYLLTWGIIVFSNGGMPPVGILYPLFFILGFSCAAFILGWACAKEVNHPALAGIAMSIVNIGGFLGGAVLPTMIGSVFDTYVGIWSYQEIYQRAFLYCFIAVLIGFIATFFVKETRCKNIYFDLKEK</sequence>
<evidence type="ECO:0000256" key="5">
    <source>
        <dbReference type="ARBA" id="ARBA00023136"/>
    </source>
</evidence>
<feature type="transmembrane region" description="Helical" evidence="7">
    <location>
        <begin position="183"/>
        <end position="201"/>
    </location>
</feature>
<feature type="transmembrane region" description="Helical" evidence="7">
    <location>
        <begin position="441"/>
        <end position="459"/>
    </location>
</feature>
<dbReference type="Pfam" id="PF07690">
    <property type="entry name" value="MFS_1"/>
    <property type="match status" value="1"/>
</dbReference>
<dbReference type="EMBL" id="SUMG01000023">
    <property type="protein sequence ID" value="NBG89383.1"/>
    <property type="molecule type" value="Genomic_DNA"/>
</dbReference>
<dbReference type="AlphaFoldDB" id="A0AA44BEW8"/>
<evidence type="ECO:0000259" key="8">
    <source>
        <dbReference type="PROSITE" id="PS50850"/>
    </source>
</evidence>
<protein>
    <submittedName>
        <fullName evidence="9">MFS transporter</fullName>
    </submittedName>
</protein>
<keyword evidence="2" id="KW-0813">Transport</keyword>
<dbReference type="PANTHER" id="PTHR43826">
    <property type="entry name" value="GLUCOSE-6-PHOSPHATE EXCHANGER SLC37A4"/>
    <property type="match status" value="1"/>
</dbReference>
<dbReference type="InterPro" id="IPR011701">
    <property type="entry name" value="MFS"/>
</dbReference>
<evidence type="ECO:0000256" key="3">
    <source>
        <dbReference type="ARBA" id="ARBA00022692"/>
    </source>
</evidence>
<keyword evidence="3 7" id="KW-0812">Transmembrane</keyword>
<evidence type="ECO:0000256" key="4">
    <source>
        <dbReference type="ARBA" id="ARBA00022989"/>
    </source>
</evidence>
<evidence type="ECO:0000313" key="10">
    <source>
        <dbReference type="Proteomes" id="UP000449710"/>
    </source>
</evidence>
<keyword evidence="5 7" id="KW-0472">Membrane</keyword>
<feature type="transmembrane region" description="Helical" evidence="7">
    <location>
        <begin position="55"/>
        <end position="75"/>
    </location>
</feature>